<keyword evidence="2 4" id="KW-0378">Hydrolase</keyword>
<dbReference type="SUPFAM" id="SSF52972">
    <property type="entry name" value="ITPase-like"/>
    <property type="match status" value="1"/>
</dbReference>
<sequence length="203" mass="22356">MLVLASASPRRKALLDLIVKEFFVLPVDIDETPNINEQAEAYVVRMALEKARASIAKYSHQAGDHSSDAVFIASDTSVVIDGDVLGKPTSFEDAHTMLRRLSGRSHQVITSLCVSNLNQDHVLTECVTTEVLFREISDIEIRQYWQTTEPVDKAGAYAIQGLGGVFVRHLSGSYSAVVGLPLYETAQLLAQFGVHSLEEMSYE</sequence>
<feature type="active site" description="Proton acceptor" evidence="4">
    <location>
        <position position="75"/>
    </location>
</feature>
<dbReference type="GO" id="GO:0005737">
    <property type="term" value="C:cytoplasm"/>
    <property type="evidence" value="ECO:0007669"/>
    <property type="project" value="UniProtKB-SubCell"/>
</dbReference>
<organism evidence="5 6">
    <name type="scientific">Marinomonas hwangdonensis</name>
    <dbReference type="NCBI Taxonomy" id="1053647"/>
    <lineage>
        <taxon>Bacteria</taxon>
        <taxon>Pseudomonadati</taxon>
        <taxon>Pseudomonadota</taxon>
        <taxon>Gammaproteobacteria</taxon>
        <taxon>Oceanospirillales</taxon>
        <taxon>Oceanospirillaceae</taxon>
        <taxon>Marinomonas</taxon>
    </lineage>
</organism>
<evidence type="ECO:0000256" key="1">
    <source>
        <dbReference type="ARBA" id="ARBA00001968"/>
    </source>
</evidence>
<accession>A0A3M8Q1J8</accession>
<feature type="site" description="Important for substrate specificity" evidence="4">
    <location>
        <position position="76"/>
    </location>
</feature>
<comment type="cofactor">
    <cofactor evidence="1 4">
        <name>a divalent metal cation</name>
        <dbReference type="ChEBI" id="CHEBI:60240"/>
    </cofactor>
</comment>
<comment type="function">
    <text evidence="4">Nucleoside triphosphate pyrophosphatase that hydrolyzes dTTP and UTP. May have a dual role in cell division arrest and in preventing the incorporation of modified nucleotides into cellular nucleic acids.</text>
</comment>
<dbReference type="HAMAP" id="MF_00528">
    <property type="entry name" value="Maf"/>
    <property type="match status" value="1"/>
</dbReference>
<evidence type="ECO:0000313" key="5">
    <source>
        <dbReference type="EMBL" id="RNF49682.1"/>
    </source>
</evidence>
<dbReference type="PANTHER" id="PTHR43213">
    <property type="entry name" value="BIFUNCTIONAL DTTP/UTP PYROPHOSPHATASE/METHYLTRANSFERASE PROTEIN-RELATED"/>
    <property type="match status" value="1"/>
</dbReference>
<comment type="caution">
    <text evidence="5">The sequence shown here is derived from an EMBL/GenBank/DDBJ whole genome shotgun (WGS) entry which is preliminary data.</text>
</comment>
<dbReference type="GO" id="GO:0009117">
    <property type="term" value="P:nucleotide metabolic process"/>
    <property type="evidence" value="ECO:0007669"/>
    <property type="project" value="UniProtKB-KW"/>
</dbReference>
<dbReference type="CDD" id="cd00555">
    <property type="entry name" value="Maf"/>
    <property type="match status" value="1"/>
</dbReference>
<dbReference type="PANTHER" id="PTHR43213:SF5">
    <property type="entry name" value="BIFUNCTIONAL DTTP_UTP PYROPHOSPHATASE_METHYLTRANSFERASE PROTEIN-RELATED"/>
    <property type="match status" value="1"/>
</dbReference>
<evidence type="ECO:0000256" key="3">
    <source>
        <dbReference type="ARBA" id="ARBA00023080"/>
    </source>
</evidence>
<dbReference type="InterPro" id="IPR003697">
    <property type="entry name" value="Maf-like"/>
</dbReference>
<dbReference type="GO" id="GO:0036218">
    <property type="term" value="F:dTTP diphosphatase activity"/>
    <property type="evidence" value="ECO:0007669"/>
    <property type="project" value="RHEA"/>
</dbReference>
<dbReference type="Proteomes" id="UP000280507">
    <property type="component" value="Unassembled WGS sequence"/>
</dbReference>
<dbReference type="Gene3D" id="3.90.950.10">
    <property type="match status" value="1"/>
</dbReference>
<comment type="subcellular location">
    <subcellularLocation>
        <location evidence="4">Cytoplasm</location>
    </subcellularLocation>
</comment>
<dbReference type="EMBL" id="RIZG01000007">
    <property type="protein sequence ID" value="RNF49682.1"/>
    <property type="molecule type" value="Genomic_DNA"/>
</dbReference>
<feature type="site" description="Important for substrate specificity" evidence="4">
    <location>
        <position position="160"/>
    </location>
</feature>
<dbReference type="PIRSF" id="PIRSF006305">
    <property type="entry name" value="Maf"/>
    <property type="match status" value="1"/>
</dbReference>
<comment type="catalytic activity">
    <reaction evidence="4">
        <text>UTP + H2O = UMP + diphosphate + H(+)</text>
        <dbReference type="Rhea" id="RHEA:29395"/>
        <dbReference type="ChEBI" id="CHEBI:15377"/>
        <dbReference type="ChEBI" id="CHEBI:15378"/>
        <dbReference type="ChEBI" id="CHEBI:33019"/>
        <dbReference type="ChEBI" id="CHEBI:46398"/>
        <dbReference type="ChEBI" id="CHEBI:57865"/>
        <dbReference type="EC" id="3.6.1.9"/>
    </reaction>
</comment>
<dbReference type="OrthoDB" id="9807767at2"/>
<comment type="similarity">
    <text evidence="4">Belongs to the Maf family. YhdE subfamily.</text>
</comment>
<evidence type="ECO:0000256" key="4">
    <source>
        <dbReference type="HAMAP-Rule" id="MF_00528"/>
    </source>
</evidence>
<dbReference type="GO" id="GO:0036221">
    <property type="term" value="F:UTP diphosphatase activity"/>
    <property type="evidence" value="ECO:0007669"/>
    <property type="project" value="RHEA"/>
</dbReference>
<feature type="site" description="Important for substrate specificity" evidence="4">
    <location>
        <position position="10"/>
    </location>
</feature>
<keyword evidence="4" id="KW-0963">Cytoplasm</keyword>
<proteinExistence type="inferred from homology"/>
<name>A0A3M8Q1J8_9GAMM</name>
<dbReference type="EC" id="3.6.1.9" evidence="4"/>
<evidence type="ECO:0000313" key="6">
    <source>
        <dbReference type="Proteomes" id="UP000280507"/>
    </source>
</evidence>
<reference evidence="5 6" key="1">
    <citation type="journal article" date="2012" name="Int. J. Syst. Evol. Microbiol.">
        <title>Marinomonas hwangdonensis sp. nov., isolated from seawater.</title>
        <authorList>
            <person name="Jung Y.T."/>
            <person name="Oh T.K."/>
            <person name="Yoon J.H."/>
        </authorList>
    </citation>
    <scope>NUCLEOTIDE SEQUENCE [LARGE SCALE GENOMIC DNA]</scope>
    <source>
        <strain evidence="5 6">HDW-15</strain>
    </source>
</reference>
<dbReference type="AlphaFoldDB" id="A0A3M8Q1J8"/>
<comment type="caution">
    <text evidence="4">Lacks conserved residue(s) required for the propagation of feature annotation.</text>
</comment>
<protein>
    <recommendedName>
        <fullName evidence="4">dTTP/UTP pyrophosphatase</fullName>
        <shortName evidence="4">dTTPase/UTPase</shortName>
        <ecNumber evidence="4">3.6.1.9</ecNumber>
    </recommendedName>
    <alternativeName>
        <fullName evidence="4">Nucleoside triphosphate pyrophosphatase</fullName>
    </alternativeName>
    <alternativeName>
        <fullName evidence="4">Nucleotide pyrophosphatase</fullName>
        <shortName evidence="4">Nucleotide PPase</shortName>
    </alternativeName>
</protein>
<keyword evidence="6" id="KW-1185">Reference proteome</keyword>
<gene>
    <name evidence="5" type="ORF">EBI00_12145</name>
</gene>
<keyword evidence="3 4" id="KW-0546">Nucleotide metabolism</keyword>
<dbReference type="InterPro" id="IPR029001">
    <property type="entry name" value="ITPase-like_fam"/>
</dbReference>
<dbReference type="NCBIfam" id="TIGR00172">
    <property type="entry name" value="maf"/>
    <property type="match status" value="1"/>
</dbReference>
<comment type="catalytic activity">
    <reaction evidence="4">
        <text>dTTP + H2O = dTMP + diphosphate + H(+)</text>
        <dbReference type="Rhea" id="RHEA:28534"/>
        <dbReference type="ChEBI" id="CHEBI:15377"/>
        <dbReference type="ChEBI" id="CHEBI:15378"/>
        <dbReference type="ChEBI" id="CHEBI:33019"/>
        <dbReference type="ChEBI" id="CHEBI:37568"/>
        <dbReference type="ChEBI" id="CHEBI:63528"/>
        <dbReference type="EC" id="3.6.1.9"/>
    </reaction>
</comment>
<evidence type="ECO:0000256" key="2">
    <source>
        <dbReference type="ARBA" id="ARBA00022801"/>
    </source>
</evidence>
<dbReference type="RefSeq" id="WP_123096205.1">
    <property type="nucleotide sequence ID" value="NZ_RIZG01000007.1"/>
</dbReference>
<dbReference type="Pfam" id="PF02545">
    <property type="entry name" value="Maf"/>
    <property type="match status" value="1"/>
</dbReference>